<keyword evidence="2" id="KW-0732">Signal</keyword>
<organism evidence="3 4">
    <name type="scientific">Pseudoalteromonas luteoviolacea</name>
    <dbReference type="NCBI Taxonomy" id="43657"/>
    <lineage>
        <taxon>Bacteria</taxon>
        <taxon>Pseudomonadati</taxon>
        <taxon>Pseudomonadota</taxon>
        <taxon>Gammaproteobacteria</taxon>
        <taxon>Alteromonadales</taxon>
        <taxon>Pseudoalteromonadaceae</taxon>
        <taxon>Pseudoalteromonas</taxon>
    </lineage>
</organism>
<evidence type="ECO:0000256" key="2">
    <source>
        <dbReference type="SAM" id="SignalP"/>
    </source>
</evidence>
<dbReference type="PROSITE" id="PS51257">
    <property type="entry name" value="PROKAR_LIPOPROTEIN"/>
    <property type="match status" value="1"/>
</dbReference>
<name>A0A1C0TQ98_9GAMM</name>
<dbReference type="RefSeq" id="WP_065790511.1">
    <property type="nucleotide sequence ID" value="NZ_MAUJ01000003.1"/>
</dbReference>
<feature type="region of interest" description="Disordered" evidence="1">
    <location>
        <begin position="27"/>
        <end position="81"/>
    </location>
</feature>
<comment type="caution">
    <text evidence="3">The sequence shown here is derived from an EMBL/GenBank/DDBJ whole genome shotgun (WGS) entry which is preliminary data.</text>
</comment>
<dbReference type="OrthoDB" id="6315763at2"/>
<feature type="compositionally biased region" description="Basic and acidic residues" evidence="1">
    <location>
        <begin position="27"/>
        <end position="37"/>
    </location>
</feature>
<accession>A0A1C0TQ98</accession>
<protein>
    <submittedName>
        <fullName evidence="3">Uncharacterized protein</fullName>
    </submittedName>
</protein>
<evidence type="ECO:0000256" key="1">
    <source>
        <dbReference type="SAM" id="MobiDB-lite"/>
    </source>
</evidence>
<gene>
    <name evidence="3" type="ORF">A7985_10900</name>
</gene>
<evidence type="ECO:0000313" key="3">
    <source>
        <dbReference type="EMBL" id="OCQ21139.1"/>
    </source>
</evidence>
<proteinExistence type="predicted"/>
<reference evidence="4" key="1">
    <citation type="submission" date="2016-07" db="EMBL/GenBank/DDBJ databases">
        <authorList>
            <person name="Florea S."/>
            <person name="Webb J.S."/>
            <person name="Jaromczyk J."/>
            <person name="Schardl C.L."/>
        </authorList>
    </citation>
    <scope>NUCLEOTIDE SEQUENCE [LARGE SCALE GENOMIC DNA]</scope>
    <source>
        <strain evidence="4">IPB1</strain>
    </source>
</reference>
<dbReference type="EMBL" id="MAUJ01000003">
    <property type="protein sequence ID" value="OCQ21139.1"/>
    <property type="molecule type" value="Genomic_DNA"/>
</dbReference>
<sequence length="99" mass="10380">MKVCTSYSLTIVMCACLSLVGCGGSDDNKAANNEKKTPITKPDPNPGKKVAEHSVKRSKLGSARVQKATSGRHDVSASVTVVTQKANSENFGLSDAEIN</sequence>
<feature type="signal peptide" evidence="2">
    <location>
        <begin position="1"/>
        <end position="23"/>
    </location>
</feature>
<feature type="chain" id="PRO_5008646184" evidence="2">
    <location>
        <begin position="24"/>
        <end position="99"/>
    </location>
</feature>
<evidence type="ECO:0000313" key="4">
    <source>
        <dbReference type="Proteomes" id="UP000093366"/>
    </source>
</evidence>
<dbReference type="AlphaFoldDB" id="A0A1C0TQ98"/>
<dbReference type="Proteomes" id="UP000093366">
    <property type="component" value="Unassembled WGS sequence"/>
</dbReference>